<dbReference type="PANTHER" id="PTHR30121:SF6">
    <property type="entry name" value="SLR6007 PROTEIN"/>
    <property type="match status" value="1"/>
</dbReference>
<organism evidence="4 5">
    <name type="scientific">Candidatus Adlerbacteria bacterium GW2011_GWC1_50_9</name>
    <dbReference type="NCBI Taxonomy" id="1618608"/>
    <lineage>
        <taxon>Bacteria</taxon>
        <taxon>Candidatus Adleribacteriota</taxon>
    </lineage>
</organism>
<evidence type="ECO:0000313" key="4">
    <source>
        <dbReference type="EMBL" id="KKW18686.1"/>
    </source>
</evidence>
<feature type="transmembrane region" description="Helical" evidence="1">
    <location>
        <begin position="6"/>
        <end position="29"/>
    </location>
</feature>
<feature type="domain" description="DUF8128" evidence="3">
    <location>
        <begin position="108"/>
        <end position="372"/>
    </location>
</feature>
<gene>
    <name evidence="4" type="ORF">UY61_C0077G0004</name>
</gene>
<dbReference type="InterPro" id="IPR027417">
    <property type="entry name" value="P-loop_NTPase"/>
</dbReference>
<evidence type="ECO:0000259" key="2">
    <source>
        <dbReference type="Pfam" id="PF01935"/>
    </source>
</evidence>
<keyword evidence="1" id="KW-1133">Transmembrane helix</keyword>
<dbReference type="Pfam" id="PF26449">
    <property type="entry name" value="DUF8128"/>
    <property type="match status" value="1"/>
</dbReference>
<dbReference type="EMBL" id="LCQQ01000077">
    <property type="protein sequence ID" value="KKW18686.1"/>
    <property type="molecule type" value="Genomic_DNA"/>
</dbReference>
<dbReference type="PATRIC" id="fig|1618608.3.peg.892"/>
<feature type="domain" description="Helicase HerA central" evidence="2">
    <location>
        <begin position="411"/>
        <end position="594"/>
    </location>
</feature>
<proteinExistence type="predicted"/>
<reference evidence="4 5" key="1">
    <citation type="journal article" date="2015" name="Nature">
        <title>rRNA introns, odd ribosomes, and small enigmatic genomes across a large radiation of phyla.</title>
        <authorList>
            <person name="Brown C.T."/>
            <person name="Hug L.A."/>
            <person name="Thomas B.C."/>
            <person name="Sharon I."/>
            <person name="Castelle C.J."/>
            <person name="Singh A."/>
            <person name="Wilkins M.J."/>
            <person name="Williams K.H."/>
            <person name="Banfield J.F."/>
        </authorList>
    </citation>
    <scope>NUCLEOTIDE SEQUENCE [LARGE SCALE GENOMIC DNA]</scope>
</reference>
<keyword evidence="1" id="KW-0472">Membrane</keyword>
<protein>
    <recommendedName>
        <fullName evidence="6">Type IV secretion system coupling protein TraD DNA-binding domain-containing protein</fullName>
    </recommendedName>
</protein>
<dbReference type="InterPro" id="IPR002789">
    <property type="entry name" value="HerA_central"/>
</dbReference>
<dbReference type="SUPFAM" id="SSF52540">
    <property type="entry name" value="P-loop containing nucleoside triphosphate hydrolases"/>
    <property type="match status" value="1"/>
</dbReference>
<dbReference type="Proteomes" id="UP000034201">
    <property type="component" value="Unassembled WGS sequence"/>
</dbReference>
<dbReference type="InterPro" id="IPR051162">
    <property type="entry name" value="T4SS_component"/>
</dbReference>
<dbReference type="Pfam" id="PF01935">
    <property type="entry name" value="DUF87"/>
    <property type="match status" value="1"/>
</dbReference>
<dbReference type="Gene3D" id="3.40.50.300">
    <property type="entry name" value="P-loop containing nucleotide triphosphate hydrolases"/>
    <property type="match status" value="2"/>
</dbReference>
<evidence type="ECO:0000256" key="1">
    <source>
        <dbReference type="SAM" id="Phobius"/>
    </source>
</evidence>
<evidence type="ECO:0008006" key="6">
    <source>
        <dbReference type="Google" id="ProtNLM"/>
    </source>
</evidence>
<sequence>MLNDFYLSFVIFGGIVILFGAVLLTFFVFKRRIAKKGLVSRSLNLSLLLVRFPPHRSAQELTQQQIRERIAMMETLYANLSSFREGMIAEFLHGRPSFALELTVPSVGEELHFYVAVPRRYAHAVEKIIQGVFPNSHVEETKDYNIFHPDGASLVSRVVLYENPYSPLRTYMKLESDPLGAITNVFTKLAIEGEGAAIQIIARPARKKWINAIKKRAKERYEGKGLHNDPVIRALRAAVDLTKDTKQGEPEKRIQEESKKLTPLEEEIVKGLEAKVSKPIFETNIRLITSAKTEERASAILRALEAAFSQFTDPMSNRFSASEVKGKPREKALFDFSFRNFDPRTIMLLNTEELTSVFHFPNVPLDTPKVKQLKAREAAPPVGMPLEGLLLGYNFFRGEKKDIYMMDDDRRRHLYTIGQTGTGKSVFLENMIRQDIEAGRGVCVIDPHGELVNTVMGFIPRHRVQDVIYFDPGDTARPLGLNMLEYDPAFPEHKTLIVNELFAIFEKLFNMQLAGGPIFEQYFRNATTLVLEDPPSGNTIIEIQRVLSDKAFRDLKISRSKNIIVNQFWSQIAEKAGGEASLKDLVPYIASKIDNFISNEIMRPIIAQEKSAFNFRDIMDSQKILLVNLSKGRLGELNSSFLGLILVGKLLIAALSRVTMDMEKRRDFYLYIDEFQNVTTDSIATILSEARKYRLDLIITHQFIGQLKEEIKKAVFGNVGSVVSFRIGTDDAEFMAKQFKPVFEEQDLLRIDNYNAYIKLLIRGETQIPFSIKFYPPQKGDPEIVQLVKEISRTKYGRPREEVEEEVAARFSTL</sequence>
<evidence type="ECO:0000259" key="3">
    <source>
        <dbReference type="Pfam" id="PF26449"/>
    </source>
</evidence>
<comment type="caution">
    <text evidence="4">The sequence shown here is derived from an EMBL/GenBank/DDBJ whole genome shotgun (WGS) entry which is preliminary data.</text>
</comment>
<evidence type="ECO:0000313" key="5">
    <source>
        <dbReference type="Proteomes" id="UP000034201"/>
    </source>
</evidence>
<dbReference type="AlphaFoldDB" id="A0A0G1WIU5"/>
<keyword evidence="1" id="KW-0812">Transmembrane</keyword>
<dbReference type="InterPro" id="IPR058441">
    <property type="entry name" value="DUF8128"/>
</dbReference>
<accession>A0A0G1WIU5</accession>
<name>A0A0G1WIU5_9BACT</name>
<dbReference type="PANTHER" id="PTHR30121">
    <property type="entry name" value="UNCHARACTERIZED PROTEIN YJGR-RELATED"/>
    <property type="match status" value="1"/>
</dbReference>